<dbReference type="SUPFAM" id="SSF55945">
    <property type="entry name" value="TATA-box binding protein-like"/>
    <property type="match status" value="2"/>
</dbReference>
<reference evidence="6 7" key="1">
    <citation type="submission" date="2016-04" db="EMBL/GenBank/DDBJ databases">
        <title>The genome of Intoshia linei affirms orthonectids as highly simplified spiralians.</title>
        <authorList>
            <person name="Mikhailov K.V."/>
            <person name="Slusarev G.S."/>
            <person name="Nikitin M.A."/>
            <person name="Logacheva M.D."/>
            <person name="Penin A."/>
            <person name="Aleoshin V."/>
            <person name="Panchin Y.V."/>
        </authorList>
    </citation>
    <scope>NUCLEOTIDE SEQUENCE [LARGE SCALE GENOMIC DNA]</scope>
    <source>
        <strain evidence="6">Intl2013</strain>
        <tissue evidence="6">Whole animal</tissue>
    </source>
</reference>
<dbReference type="GO" id="GO:0003677">
    <property type="term" value="F:DNA binding"/>
    <property type="evidence" value="ECO:0007669"/>
    <property type="project" value="UniProtKB-KW"/>
</dbReference>
<gene>
    <name evidence="6" type="ORF">A3Q56_04731</name>
</gene>
<dbReference type="InterPro" id="IPR012295">
    <property type="entry name" value="TBP_dom_sf"/>
</dbReference>
<evidence type="ECO:0000256" key="5">
    <source>
        <dbReference type="SAM" id="Phobius"/>
    </source>
</evidence>
<dbReference type="Pfam" id="PF00352">
    <property type="entry name" value="TBP"/>
    <property type="match status" value="2"/>
</dbReference>
<dbReference type="PANTHER" id="PTHR10126">
    <property type="entry name" value="TATA-BOX BINDING PROTEIN"/>
    <property type="match status" value="1"/>
</dbReference>
<keyword evidence="3" id="KW-0804">Transcription</keyword>
<sequence length="490" mass="56826">MNNYNHNQMINNNQQNFYPTNPIVSNENQSQNTGNADLVECQTVNSEMLYVPVNYPTHSQNPDGSAHEIFMPLQTPIYTSTPIDINQQNMPQDFTNTFNYPNIPHYTSRKQIHEIENFNYIDTFNSAHVTQNYSNTFENEGIIQNYTNIPIEYKPEIEPQIKTKPKNFTMPQNITSYKIISDSKKCKKSKSHTRKNKVLTLETITNNLNNSNFDDAQDIKVDKNSIINNYTFLTQDPQSKFEIDKTLKLEDVAKNVETKPEQIRYNNLYRVNKEYVEIDNISYCIYKNIKIPLVIYNIVGDFSLNCHVNVKHVARYGHRVAHNAKRNTLEVNLCKPRVTATVRPTGKVIVFGAKSLFMLKVACVRIGKMVRMLDHPEVKFTTLNVNNVMCGFTCFFTIVLTYFFSSNKNNSYYNPEIDSSVEYRYKGKLAVIKIHWTGAITVIARKVKFCVEAVKEIFPKLYEARGNMMIDRITLTNILCEENHKIDRED</sequence>
<keyword evidence="2" id="KW-0238">DNA-binding</keyword>
<keyword evidence="5" id="KW-1133">Transmembrane helix</keyword>
<dbReference type="AlphaFoldDB" id="A0A177AZU0"/>
<evidence type="ECO:0008006" key="8">
    <source>
        <dbReference type="Google" id="ProtNLM"/>
    </source>
</evidence>
<feature type="region of interest" description="Disordered" evidence="4">
    <location>
        <begin position="11"/>
        <end position="33"/>
    </location>
</feature>
<accession>A0A177AZU0</accession>
<feature type="transmembrane region" description="Helical" evidence="5">
    <location>
        <begin position="385"/>
        <end position="404"/>
    </location>
</feature>
<evidence type="ECO:0000256" key="3">
    <source>
        <dbReference type="ARBA" id="ARBA00023163"/>
    </source>
</evidence>
<evidence type="ECO:0000256" key="2">
    <source>
        <dbReference type="ARBA" id="ARBA00023125"/>
    </source>
</evidence>
<evidence type="ECO:0000313" key="7">
    <source>
        <dbReference type="Proteomes" id="UP000078046"/>
    </source>
</evidence>
<keyword evidence="5" id="KW-0472">Membrane</keyword>
<dbReference type="Proteomes" id="UP000078046">
    <property type="component" value="Unassembled WGS sequence"/>
</dbReference>
<comment type="similarity">
    <text evidence="1">Belongs to the TBP family.</text>
</comment>
<feature type="compositionally biased region" description="Polar residues" evidence="4">
    <location>
        <begin position="17"/>
        <end position="33"/>
    </location>
</feature>
<evidence type="ECO:0000256" key="4">
    <source>
        <dbReference type="SAM" id="MobiDB-lite"/>
    </source>
</evidence>
<keyword evidence="7" id="KW-1185">Reference proteome</keyword>
<organism evidence="6 7">
    <name type="scientific">Intoshia linei</name>
    <dbReference type="NCBI Taxonomy" id="1819745"/>
    <lineage>
        <taxon>Eukaryota</taxon>
        <taxon>Metazoa</taxon>
        <taxon>Spiralia</taxon>
        <taxon>Lophotrochozoa</taxon>
        <taxon>Mesozoa</taxon>
        <taxon>Orthonectida</taxon>
        <taxon>Rhopaluridae</taxon>
        <taxon>Intoshia</taxon>
    </lineage>
</organism>
<dbReference type="EMBL" id="LWCA01000636">
    <property type="protein sequence ID" value="OAF67539.1"/>
    <property type="molecule type" value="Genomic_DNA"/>
</dbReference>
<evidence type="ECO:0000313" key="6">
    <source>
        <dbReference type="EMBL" id="OAF67539.1"/>
    </source>
</evidence>
<dbReference type="GO" id="GO:0006352">
    <property type="term" value="P:DNA-templated transcription initiation"/>
    <property type="evidence" value="ECO:0007669"/>
    <property type="project" value="InterPro"/>
</dbReference>
<comment type="caution">
    <text evidence="6">The sequence shown here is derived from an EMBL/GenBank/DDBJ whole genome shotgun (WGS) entry which is preliminary data.</text>
</comment>
<dbReference type="PRINTS" id="PR00686">
    <property type="entry name" value="TIFACTORIID"/>
</dbReference>
<dbReference type="Gene3D" id="3.30.310.10">
    <property type="entry name" value="TATA-Binding Protein"/>
    <property type="match status" value="2"/>
</dbReference>
<name>A0A177AZU0_9BILA</name>
<dbReference type="OrthoDB" id="2127950at2759"/>
<dbReference type="InterPro" id="IPR000814">
    <property type="entry name" value="TBP"/>
</dbReference>
<evidence type="ECO:0000256" key="1">
    <source>
        <dbReference type="ARBA" id="ARBA00005560"/>
    </source>
</evidence>
<protein>
    <recommendedName>
        <fullName evidence="8">TATA box-binding protein-like 1</fullName>
    </recommendedName>
</protein>
<proteinExistence type="inferred from homology"/>
<keyword evidence="5" id="KW-0812">Transmembrane</keyword>